<dbReference type="FunFam" id="3.40.50.300:FF:000594">
    <property type="entry name" value="Pre-mRNA-splicing factor ATP-dependent RNA helicase"/>
    <property type="match status" value="1"/>
</dbReference>
<dbReference type="InterPro" id="IPR007502">
    <property type="entry name" value="Helicase-assoc_dom"/>
</dbReference>
<dbReference type="PROSITE" id="PS00678">
    <property type="entry name" value="WD_REPEATS_1"/>
    <property type="match status" value="2"/>
</dbReference>
<dbReference type="InterPro" id="IPR020472">
    <property type="entry name" value="WD40_PAC1"/>
</dbReference>
<dbReference type="InterPro" id="IPR019775">
    <property type="entry name" value="WD40_repeat_CS"/>
</dbReference>
<keyword evidence="20" id="KW-1185">Reference proteome</keyword>
<evidence type="ECO:0000256" key="11">
    <source>
        <dbReference type="ARBA" id="ARBA00046238"/>
    </source>
</evidence>
<dbReference type="Pfam" id="PF00400">
    <property type="entry name" value="WD40"/>
    <property type="match status" value="6"/>
</dbReference>
<dbReference type="FunFam" id="3.40.50.300:FF:000007">
    <property type="entry name" value="Pre-mRNA-splicing factor ATP-dependent RNA helicase"/>
    <property type="match status" value="1"/>
</dbReference>
<keyword evidence="5" id="KW-0547">Nucleotide-binding</keyword>
<feature type="repeat" description="WD" evidence="15">
    <location>
        <begin position="1273"/>
        <end position="1314"/>
    </location>
</feature>
<evidence type="ECO:0000256" key="16">
    <source>
        <dbReference type="SAM" id="MobiDB-lite"/>
    </source>
</evidence>
<dbReference type="Pfam" id="PF21010">
    <property type="entry name" value="HA2_C"/>
    <property type="match status" value="1"/>
</dbReference>
<evidence type="ECO:0000256" key="6">
    <source>
        <dbReference type="ARBA" id="ARBA00022801"/>
    </source>
</evidence>
<dbReference type="PANTHER" id="PTHR18934:SF83">
    <property type="entry name" value="PRE-MRNA-SPLICING FACTOR ATP-DEPENDENT RNA HELICASE DHX16"/>
    <property type="match status" value="1"/>
</dbReference>
<dbReference type="GO" id="GO:0040022">
    <property type="term" value="P:feminization of hermaphroditic germ-line"/>
    <property type="evidence" value="ECO:0007669"/>
    <property type="project" value="UniProtKB-ARBA"/>
</dbReference>
<dbReference type="InterPro" id="IPR027417">
    <property type="entry name" value="P-loop_NTPase"/>
</dbReference>
<dbReference type="InterPro" id="IPR015943">
    <property type="entry name" value="WD40/YVTN_repeat-like_dom_sf"/>
</dbReference>
<feature type="domain" description="Helicase C-terminal" evidence="18">
    <location>
        <begin position="560"/>
        <end position="734"/>
    </location>
</feature>
<evidence type="ECO:0000256" key="2">
    <source>
        <dbReference type="ARBA" id="ARBA00022574"/>
    </source>
</evidence>
<keyword evidence="7" id="KW-0347">Helicase</keyword>
<evidence type="ECO:0000256" key="9">
    <source>
        <dbReference type="ARBA" id="ARBA00023187"/>
    </source>
</evidence>
<dbReference type="EC" id="3.6.4.13" evidence="1"/>
<dbReference type="SUPFAM" id="SSF50978">
    <property type="entry name" value="WD40 repeat-like"/>
    <property type="match status" value="1"/>
</dbReference>
<dbReference type="Gene3D" id="2.130.10.10">
    <property type="entry name" value="YVTN repeat-like/Quinoprotein amine dehydrogenase"/>
    <property type="match status" value="1"/>
</dbReference>
<keyword evidence="4" id="KW-0677">Repeat</keyword>
<dbReference type="GO" id="GO:0003723">
    <property type="term" value="F:RNA binding"/>
    <property type="evidence" value="ECO:0007669"/>
    <property type="project" value="TreeGrafter"/>
</dbReference>
<dbReference type="EMBL" id="UZAD01000252">
    <property type="protein sequence ID" value="VDN83312.1"/>
    <property type="molecule type" value="Genomic_DNA"/>
</dbReference>
<feature type="repeat" description="WD" evidence="15">
    <location>
        <begin position="1398"/>
        <end position="1438"/>
    </location>
</feature>
<feature type="compositionally biased region" description="Basic residues" evidence="16">
    <location>
        <begin position="113"/>
        <end position="122"/>
    </location>
</feature>
<dbReference type="InterPro" id="IPR011545">
    <property type="entry name" value="DEAD/DEAH_box_helicase_dom"/>
</dbReference>
<evidence type="ECO:0000256" key="5">
    <source>
        <dbReference type="ARBA" id="ARBA00022741"/>
    </source>
</evidence>
<dbReference type="InterPro" id="IPR002464">
    <property type="entry name" value="DNA/RNA_helicase_DEAH_CS"/>
</dbReference>
<dbReference type="Gene3D" id="3.40.50.300">
    <property type="entry name" value="P-loop containing nucleotide triphosphate hydrolases"/>
    <property type="match status" value="2"/>
</dbReference>
<feature type="repeat" description="WD" evidence="15">
    <location>
        <begin position="1189"/>
        <end position="1230"/>
    </location>
</feature>
<sequence length="1503" mass="170869">MADFLEQWVNDELYTLVGCSDRTAVQYILALARKSIDAEDLLGRLRSTDTMEDTPAVRKFISELIARVPHAAAKREKVIQPSAAELRAKEIMCLNRDLKTIESDDEDDVSTRKREKKKKRKSIIPMKESASDEMDRINAEEEQDLRERDELAARIRQRDKEKTRNIVTKSEKKAEEEAAKRLKLETKDRTKIVSQLREESRKQYLSKRKDDKLDELEKIVEDDEHFFANERLTEREKKDMKYRRDILEYARQHERAADFLKIKRYHVPDAKVKSVPLDSLEDADEIPKGDGKRWEDDRLAAAIAKYGAKDKKRDEFEMVLDDEKIDFIQAFQMPGTADTEEKMFSAAQKKKITLAETRKSLPVYTYRDEFIQAVHDHQVLIIEGETGSGKTTQLPQYLYEAGFCVNKMKVGCTQPRRVAAMSVATRVAEEMGVKLGIEVGYSIRFEDCTSERTVVKYMTDGMLLREFLNEPDLASYSVIIIDEAHERTLHTDVLFGLVKDIARFRKDLKLLISSATLDVEKFSTFFDDAPILRIPGRRFPVDIYYTKAPEADYLDAAMVSILQIHLTQPLPGDILVFLTGQDEIETLMESLLERTKYFGKKIKELIVLPIYANLPSDLQAKIFEPTPPNARKVVLATNIAETSVTIDGICYVIDPGFSKQNSFDARSGVEHLHVVTISKAAANQRAGRAGRTGPGKCFRLYTTWAYKNELEDQPIPEIQRTNLGNVVLMLKSLGIHDLVHFDYLDPPPQETLVIALEQLYALGALNHRGELTKLGRRMAEFPCDPCMSKMIIASEKYGCSEEIITIAGMLSCNAAVFYRPKALVIHADAARKGFWVPGGDHLTLLNVYNRWRDTNYSSQWCMENFVQYRTMKKARDVRDQLEGLLERVEIDQVSNNDSIAIRKTITAGYFYNCAKLDSSGHYKTVKHKHTVHIHPNSSLFEETPRWMIYFELVFTSKEFMREEFYADVLKTLEIFVPFSKLDMTDNGLRIMVKISLIVMLSKDFLLLEKLITNFHKGIMEQIAVPGSEQGTLSESLTTPQHFEAPETPQQKALLNLVFRSMKRTHDLFYHDYGTLPELNSEADSLWRAVKLKSEYGSVMEEVSEAKRKKEEELLKLPINSSVVGSSGEGPSRTLALTTGAIEATNEKDSSDLTTSSRSDDNTMRAVLPARAPVMIKPKWHAPWKLYRVISGHTGWVRCVDVEPGNEWFATGGADRIVKIWDLASGKLRLSLTGHVSAVRCCKVSRRHPFLFTGGEDKQVKCWDLEYNKVIRHYHGHLSAVQDLTIHPTIDILITCARDATARVWDMRTKAQVHCLSGHTNTVATVISQEVDPQVITGSHDSTIRLWDLAAGRSICTLTHHKKSIRALTLHPSLFMFASGSADNIKEWKCPEGIFIQNLSGHNAIINSLACNEDGVLISGGDNGSLNFWDWKSGFCFQREQTKAQPGSIDSEAGIFAVTYDQSGSRLITAEADKTIKMYKEDENATEDTHPILWRPEILRRKAY</sequence>
<evidence type="ECO:0000256" key="8">
    <source>
        <dbReference type="ARBA" id="ARBA00022840"/>
    </source>
</evidence>
<evidence type="ECO:0000259" key="18">
    <source>
        <dbReference type="PROSITE" id="PS51194"/>
    </source>
</evidence>
<keyword evidence="6" id="KW-0378">Hydrolase</keyword>
<protein>
    <recommendedName>
        <fullName evidence="14">Pleiotropic regulator 1</fullName>
        <ecNumber evidence="1">3.6.4.13</ecNumber>
    </recommendedName>
</protein>
<dbReference type="GO" id="GO:0006397">
    <property type="term" value="P:mRNA processing"/>
    <property type="evidence" value="ECO:0007669"/>
    <property type="project" value="UniProtKB-KW"/>
</dbReference>
<dbReference type="FunFam" id="2.130.10.10:FF:000012">
    <property type="entry name" value="Putative pleiotropic regulator 1"/>
    <property type="match status" value="1"/>
</dbReference>
<dbReference type="SMART" id="SM00487">
    <property type="entry name" value="DEXDc"/>
    <property type="match status" value="1"/>
</dbReference>
<dbReference type="SMART" id="SM00490">
    <property type="entry name" value="HELICc"/>
    <property type="match status" value="1"/>
</dbReference>
<dbReference type="InterPro" id="IPR011709">
    <property type="entry name" value="DEAD-box_helicase_OB_fold"/>
</dbReference>
<evidence type="ECO:0000256" key="7">
    <source>
        <dbReference type="ARBA" id="ARBA00022806"/>
    </source>
</evidence>
<evidence type="ECO:0000313" key="20">
    <source>
        <dbReference type="Proteomes" id="UP000278627"/>
    </source>
</evidence>
<dbReference type="PROSITE" id="PS51194">
    <property type="entry name" value="HELICASE_CTER"/>
    <property type="match status" value="1"/>
</dbReference>
<dbReference type="PROSITE" id="PS51192">
    <property type="entry name" value="HELICASE_ATP_BIND_1"/>
    <property type="match status" value="1"/>
</dbReference>
<dbReference type="SMART" id="SM00320">
    <property type="entry name" value="WD40"/>
    <property type="match status" value="7"/>
</dbReference>
<dbReference type="Pfam" id="PF00271">
    <property type="entry name" value="Helicase_C"/>
    <property type="match status" value="1"/>
</dbReference>
<dbReference type="Proteomes" id="UP000278627">
    <property type="component" value="Unassembled WGS sequence"/>
</dbReference>
<comment type="catalytic activity">
    <reaction evidence="12">
        <text>ATP + H2O = ADP + phosphate + H(+)</text>
        <dbReference type="Rhea" id="RHEA:13065"/>
        <dbReference type="ChEBI" id="CHEBI:15377"/>
        <dbReference type="ChEBI" id="CHEBI:15378"/>
        <dbReference type="ChEBI" id="CHEBI:30616"/>
        <dbReference type="ChEBI" id="CHEBI:43474"/>
        <dbReference type="ChEBI" id="CHEBI:456216"/>
        <dbReference type="EC" id="3.6.4.13"/>
    </reaction>
</comment>
<dbReference type="Pfam" id="PF07717">
    <property type="entry name" value="OB_NTP_bind"/>
    <property type="match status" value="1"/>
</dbReference>
<keyword evidence="8" id="KW-0067">ATP-binding</keyword>
<reference evidence="21" key="1">
    <citation type="submission" date="2017-02" db="UniProtKB">
        <authorList>
            <consortium name="WormBaseParasite"/>
        </authorList>
    </citation>
    <scope>IDENTIFICATION</scope>
</reference>
<dbReference type="CDD" id="cd00200">
    <property type="entry name" value="WD40"/>
    <property type="match status" value="1"/>
</dbReference>
<dbReference type="WBParaSite" id="BPAG_0000215601-mRNA-1">
    <property type="protein sequence ID" value="BPAG_0000215601-mRNA-1"/>
    <property type="gene ID" value="BPAG_0000215601"/>
</dbReference>
<evidence type="ECO:0000256" key="12">
    <source>
        <dbReference type="ARBA" id="ARBA00047984"/>
    </source>
</evidence>
<evidence type="ECO:0000256" key="14">
    <source>
        <dbReference type="ARBA" id="ARBA00073631"/>
    </source>
</evidence>
<feature type="compositionally biased region" description="Basic and acidic residues" evidence="16">
    <location>
        <begin position="129"/>
        <end position="145"/>
    </location>
</feature>
<dbReference type="InterPro" id="IPR048333">
    <property type="entry name" value="HA2_WH"/>
</dbReference>
<name>A0A0N4T1U9_BRUPA</name>
<keyword evidence="3" id="KW-0507">mRNA processing</keyword>
<evidence type="ECO:0000313" key="21">
    <source>
        <dbReference type="WBParaSite" id="BPAG_0000215601-mRNA-1"/>
    </source>
</evidence>
<dbReference type="InterPro" id="IPR014001">
    <property type="entry name" value="Helicase_ATP-bd"/>
</dbReference>
<feature type="domain" description="Helicase ATP-binding" evidence="17">
    <location>
        <begin position="371"/>
        <end position="535"/>
    </location>
</feature>
<comment type="function">
    <text evidence="11">Involved in pre-mRNA splicing as component of the spliceosome. Component of the PRP19-CDC5L complex that forms an integral part of the spliceosome and is required for activating pre-mRNA splicing. As a component of the minor spliceosome, involved in the splicing of U12-type introns in pre-mRNAs.</text>
</comment>
<organism evidence="21">
    <name type="scientific">Brugia pahangi</name>
    <name type="common">Filarial nematode worm</name>
    <dbReference type="NCBI Taxonomy" id="6280"/>
    <lineage>
        <taxon>Eukaryota</taxon>
        <taxon>Metazoa</taxon>
        <taxon>Ecdysozoa</taxon>
        <taxon>Nematoda</taxon>
        <taxon>Chromadorea</taxon>
        <taxon>Rhabditida</taxon>
        <taxon>Spirurina</taxon>
        <taxon>Spiruromorpha</taxon>
        <taxon>Filarioidea</taxon>
        <taxon>Onchocercidae</taxon>
        <taxon>Brugia</taxon>
    </lineage>
</organism>
<evidence type="ECO:0000256" key="13">
    <source>
        <dbReference type="ARBA" id="ARBA00062641"/>
    </source>
</evidence>
<gene>
    <name evidence="19" type="ORF">BPAG_LOCUS2126</name>
</gene>
<comment type="subunit">
    <text evidence="13">Identified in the spliceosome C complex. Component of the PRP19-CDC5L splicing complex composed of a core complex comprising a homotetramer of PRPF19, CDC5L, PLRG1 and BCAS2, and at least three less stably associated proteins CTNNBL1, CWC15 and HSPA8. Interacts (via its WD40 repeat domain) directly with CDC5L (via its C-terminal); the interaction is required for mRNA splicing but not for spliceosome assembly. Component of the minor spliceosome, which splices U12-type introns. Within this complex, interacts with CRIPT. Also interacts directly in the complex with BCAS2 and PRPF19. Interacts with USB1.</text>
</comment>
<dbReference type="GO" id="GO:0016787">
    <property type="term" value="F:hydrolase activity"/>
    <property type="evidence" value="ECO:0007669"/>
    <property type="project" value="UniProtKB-KW"/>
</dbReference>
<evidence type="ECO:0000256" key="3">
    <source>
        <dbReference type="ARBA" id="ARBA00022664"/>
    </source>
</evidence>
<dbReference type="InterPro" id="IPR001650">
    <property type="entry name" value="Helicase_C-like"/>
</dbReference>
<feature type="region of interest" description="Disordered" evidence="16">
    <location>
        <begin position="103"/>
        <end position="145"/>
    </location>
</feature>
<dbReference type="InterPro" id="IPR036322">
    <property type="entry name" value="WD40_repeat_dom_sf"/>
</dbReference>
<accession>A0A0N4T1U9</accession>
<dbReference type="GO" id="GO:0008380">
    <property type="term" value="P:RNA splicing"/>
    <property type="evidence" value="ECO:0007669"/>
    <property type="project" value="UniProtKB-KW"/>
</dbReference>
<dbReference type="GO" id="GO:0071013">
    <property type="term" value="C:catalytic step 2 spliceosome"/>
    <property type="evidence" value="ECO:0007669"/>
    <property type="project" value="TreeGrafter"/>
</dbReference>
<keyword evidence="2 15" id="KW-0853">WD repeat</keyword>
<dbReference type="InterPro" id="IPR001680">
    <property type="entry name" value="WD40_rpt"/>
</dbReference>
<feature type="repeat" description="WD" evidence="15">
    <location>
        <begin position="1231"/>
        <end position="1272"/>
    </location>
</feature>
<dbReference type="PROSITE" id="PS50082">
    <property type="entry name" value="WD_REPEATS_2"/>
    <property type="match status" value="5"/>
</dbReference>
<comment type="similarity">
    <text evidence="10">Belongs to the WD repeat PRL1/PRL2 family.</text>
</comment>
<keyword evidence="9" id="KW-0508">mRNA splicing</keyword>
<dbReference type="GO" id="GO:0003724">
    <property type="term" value="F:RNA helicase activity"/>
    <property type="evidence" value="ECO:0007669"/>
    <property type="project" value="UniProtKB-EC"/>
</dbReference>
<dbReference type="FunFam" id="1.20.120.1080:FF:000001">
    <property type="entry name" value="Pre-mRNA-splicing factor ATP-dependent RNA helicase"/>
    <property type="match status" value="1"/>
</dbReference>
<dbReference type="CDD" id="cd18791">
    <property type="entry name" value="SF2_C_RHA"/>
    <property type="match status" value="1"/>
</dbReference>
<feature type="repeat" description="WD" evidence="15">
    <location>
        <begin position="1315"/>
        <end position="1356"/>
    </location>
</feature>
<evidence type="ECO:0000256" key="4">
    <source>
        <dbReference type="ARBA" id="ARBA00022737"/>
    </source>
</evidence>
<evidence type="ECO:0000259" key="17">
    <source>
        <dbReference type="PROSITE" id="PS51192"/>
    </source>
</evidence>
<evidence type="ECO:0000313" key="19">
    <source>
        <dbReference type="EMBL" id="VDN83312.1"/>
    </source>
</evidence>
<dbReference type="SMART" id="SM00847">
    <property type="entry name" value="HA2"/>
    <property type="match status" value="1"/>
</dbReference>
<evidence type="ECO:0000256" key="15">
    <source>
        <dbReference type="PROSITE-ProRule" id="PRU00221"/>
    </source>
</evidence>
<evidence type="ECO:0000256" key="10">
    <source>
        <dbReference type="ARBA" id="ARBA00025726"/>
    </source>
</evidence>
<dbReference type="Pfam" id="PF04408">
    <property type="entry name" value="WHD_HA2"/>
    <property type="match status" value="1"/>
</dbReference>
<dbReference type="PROSITE" id="PS50294">
    <property type="entry name" value="WD_REPEATS_REGION"/>
    <property type="match status" value="5"/>
</dbReference>
<dbReference type="STRING" id="6280.A0A0N4T1U9"/>
<dbReference type="PROSITE" id="PS00690">
    <property type="entry name" value="DEAH_ATP_HELICASE"/>
    <property type="match status" value="1"/>
</dbReference>
<proteinExistence type="inferred from homology"/>
<dbReference type="PRINTS" id="PR00320">
    <property type="entry name" value="GPROTEINBRPT"/>
</dbReference>
<dbReference type="SUPFAM" id="SSF52540">
    <property type="entry name" value="P-loop containing nucleoside triphosphate hydrolases"/>
    <property type="match status" value="1"/>
</dbReference>
<dbReference type="Gene3D" id="1.20.120.1080">
    <property type="match status" value="1"/>
</dbReference>
<dbReference type="PANTHER" id="PTHR18934">
    <property type="entry name" value="ATP-DEPENDENT RNA HELICASE"/>
    <property type="match status" value="1"/>
</dbReference>
<reference evidence="19 20" key="2">
    <citation type="submission" date="2018-11" db="EMBL/GenBank/DDBJ databases">
        <authorList>
            <consortium name="Pathogen Informatics"/>
        </authorList>
    </citation>
    <scope>NUCLEOTIDE SEQUENCE [LARGE SCALE GENOMIC DNA]</scope>
</reference>
<dbReference type="GO" id="GO:0005524">
    <property type="term" value="F:ATP binding"/>
    <property type="evidence" value="ECO:0007669"/>
    <property type="project" value="UniProtKB-KW"/>
</dbReference>
<evidence type="ECO:0000256" key="1">
    <source>
        <dbReference type="ARBA" id="ARBA00012552"/>
    </source>
</evidence>
<dbReference type="Pfam" id="PF00270">
    <property type="entry name" value="DEAD"/>
    <property type="match status" value="1"/>
</dbReference>